<evidence type="ECO:0000256" key="2">
    <source>
        <dbReference type="ARBA" id="ARBA00023125"/>
    </source>
</evidence>
<comment type="caution">
    <text evidence="6">The sequence shown here is derived from an EMBL/GenBank/DDBJ whole genome shotgun (WGS) entry which is preliminary data.</text>
</comment>
<dbReference type="Pfam" id="PF00196">
    <property type="entry name" value="GerE"/>
    <property type="match status" value="1"/>
</dbReference>
<dbReference type="PROSITE" id="PS50043">
    <property type="entry name" value="HTH_LUXR_2"/>
    <property type="match status" value="1"/>
</dbReference>
<keyword evidence="3" id="KW-0804">Transcription</keyword>
<dbReference type="SUPFAM" id="SSF52540">
    <property type="entry name" value="P-loop containing nucleoside triphosphate hydrolases"/>
    <property type="match status" value="1"/>
</dbReference>
<dbReference type="OrthoDB" id="3197423at2"/>
<gene>
    <name evidence="6" type="ORF">AS031_13735</name>
</gene>
<organism evidence="6 7">
    <name type="scientific">Pseudarthrobacter enclensis</name>
    <dbReference type="NCBI Taxonomy" id="993070"/>
    <lineage>
        <taxon>Bacteria</taxon>
        <taxon>Bacillati</taxon>
        <taxon>Actinomycetota</taxon>
        <taxon>Actinomycetes</taxon>
        <taxon>Micrococcales</taxon>
        <taxon>Micrococcaceae</taxon>
        <taxon>Pseudarthrobacter</taxon>
    </lineage>
</organism>
<feature type="compositionally biased region" description="Low complexity" evidence="4">
    <location>
        <begin position="18"/>
        <end position="29"/>
    </location>
</feature>
<dbReference type="RefSeq" id="WP_058268713.1">
    <property type="nucleotide sequence ID" value="NZ_FMAZ01000005.1"/>
</dbReference>
<dbReference type="PRINTS" id="PR00038">
    <property type="entry name" value="HTHLUXR"/>
</dbReference>
<feature type="region of interest" description="Disordered" evidence="4">
    <location>
        <begin position="1"/>
        <end position="34"/>
    </location>
</feature>
<dbReference type="InterPro" id="IPR016032">
    <property type="entry name" value="Sig_transdc_resp-reg_C-effctor"/>
</dbReference>
<dbReference type="EMBL" id="LNQM01000006">
    <property type="protein sequence ID" value="KSU75048.1"/>
    <property type="molecule type" value="Genomic_DNA"/>
</dbReference>
<dbReference type="PANTHER" id="PTHR44688:SF16">
    <property type="entry name" value="DNA-BINDING TRANSCRIPTIONAL ACTIVATOR DEVR_DOSR"/>
    <property type="match status" value="1"/>
</dbReference>
<keyword evidence="1" id="KW-0805">Transcription regulation</keyword>
<name>A0A0V8IJW2_9MICC</name>
<protein>
    <submittedName>
        <fullName evidence="6">Helix-turn-helix transcriptional regulator</fullName>
    </submittedName>
</protein>
<dbReference type="InterPro" id="IPR027417">
    <property type="entry name" value="P-loop_NTPase"/>
</dbReference>
<dbReference type="STRING" id="993070.AS031_13735"/>
<evidence type="ECO:0000313" key="7">
    <source>
        <dbReference type="Proteomes" id="UP000053199"/>
    </source>
</evidence>
<dbReference type="Gene3D" id="1.10.10.10">
    <property type="entry name" value="Winged helix-like DNA-binding domain superfamily/Winged helix DNA-binding domain"/>
    <property type="match status" value="1"/>
</dbReference>
<keyword evidence="7" id="KW-1185">Reference proteome</keyword>
<dbReference type="InterPro" id="IPR000792">
    <property type="entry name" value="Tscrpt_reg_LuxR_C"/>
</dbReference>
<reference evidence="6 7" key="1">
    <citation type="journal article" date="2014" name="Arch. Microbiol.">
        <title>Arthrobacter enclensis sp. nov., isolated from sediment sample.</title>
        <authorList>
            <person name="Dastager S.G."/>
            <person name="Liu Q."/>
            <person name="Tang S.K."/>
            <person name="Krishnamurthi S."/>
            <person name="Lee J.C."/>
            <person name="Li W.J."/>
        </authorList>
    </citation>
    <scope>NUCLEOTIDE SEQUENCE [LARGE SCALE GENOMIC DNA]</scope>
    <source>
        <strain evidence="6 7">NIO-1008</strain>
    </source>
</reference>
<evidence type="ECO:0000313" key="6">
    <source>
        <dbReference type="EMBL" id="KSU75048.1"/>
    </source>
</evidence>
<evidence type="ECO:0000256" key="1">
    <source>
        <dbReference type="ARBA" id="ARBA00023015"/>
    </source>
</evidence>
<accession>A0A0V8IJW2</accession>
<dbReference type="GO" id="GO:0006355">
    <property type="term" value="P:regulation of DNA-templated transcription"/>
    <property type="evidence" value="ECO:0007669"/>
    <property type="project" value="InterPro"/>
</dbReference>
<proteinExistence type="predicted"/>
<dbReference type="CDD" id="cd06170">
    <property type="entry name" value="LuxR_C_like"/>
    <property type="match status" value="1"/>
</dbReference>
<keyword evidence="2" id="KW-0238">DNA-binding</keyword>
<dbReference type="AlphaFoldDB" id="A0A0V8IJW2"/>
<dbReference type="InterPro" id="IPR036388">
    <property type="entry name" value="WH-like_DNA-bd_sf"/>
</dbReference>
<dbReference type="Proteomes" id="UP000053199">
    <property type="component" value="Unassembled WGS sequence"/>
</dbReference>
<feature type="domain" description="HTH luxR-type" evidence="5">
    <location>
        <begin position="852"/>
        <end position="913"/>
    </location>
</feature>
<dbReference type="SMART" id="SM00421">
    <property type="entry name" value="HTH_LUXR"/>
    <property type="match status" value="1"/>
</dbReference>
<dbReference type="PANTHER" id="PTHR44688">
    <property type="entry name" value="DNA-BINDING TRANSCRIPTIONAL ACTIVATOR DEVR_DOSR"/>
    <property type="match status" value="1"/>
</dbReference>
<dbReference type="SUPFAM" id="SSF46894">
    <property type="entry name" value="C-terminal effector domain of the bipartite response regulators"/>
    <property type="match status" value="1"/>
</dbReference>
<evidence type="ECO:0000256" key="4">
    <source>
        <dbReference type="SAM" id="MobiDB-lite"/>
    </source>
</evidence>
<sequence length="913" mass="97591">MSIEPLSWGRGSASQDVGLGTPALGTPGPQWSAPARSANLETVRTALTAENSLGVVITGGRGVGKSSLARAAVTDLGPEVWSLQLRSGPSGSTTPYGCLSFLLARLPQAYMGSPTAILRGITSLIRSDAAGRPCVITLDTSGPIDELSAGVLLNVLLTGTAKIMAVAPRISDLPADFHWLLTERRLTEVRLSNLNELQTRQVLLSLLGHRVSASLVTTYHRMVGGNPLLLKALVTEQQLSGNLVLSDSVWTLRDKVVLEGAASLDDIVRSRWSRETPESREVIEMLSCARRVELSRLTAIYSADVVADMEDGGLLEIDDSDHRWVSLREKYIGDVVRTWLSIARRRELRALLLGGVEPDPAGMTVEELMAFAAWTHECEAELSPALALSAAEAAVQLFDPRFALTYADLLHRGGPEWVPAQRQKAAAYLQLDMPDQALAALDDITAPELDALDVGEYALVVAAKARVMMRLPEYRDNVPALLDEARERLAAGTPADGTLPAWPEPAAAAANRVALSGFEYRAFTGDYAALIPELEAAADPANPDTGYRMHAAILLMTSLVFTGREMDALGLMRQLGGQISDASHVVGLRERYTKESYTVLLLAGQWRRCLDFLGPQSADEPYRLPYGNASSELGAGIAYVFSGRGAAALDLLISAGAQLELQPVQTALRFTYAATALAYAQTGNAAQSRKYLAKLQRTTATSSFADESIIRFCALVAGRWLNDADAVARLKESARGHMAAGRHTLAGVELLAATVNGSDADFRLLEDIAGHRQGPLAEISRLIALGTRTKDAKTLLAGGELAATLELDAVEARCMALAVDFARQDGDSISARTAQARLDILAATVANLPIVPSSGSPLLTSRERQIARLAGRGASNRDIALEMGVSVRTVEGHLYQVFTKLGVTSRGDLTGLV</sequence>
<dbReference type="GO" id="GO:0003677">
    <property type="term" value="F:DNA binding"/>
    <property type="evidence" value="ECO:0007669"/>
    <property type="project" value="UniProtKB-KW"/>
</dbReference>
<evidence type="ECO:0000259" key="5">
    <source>
        <dbReference type="PROSITE" id="PS50043"/>
    </source>
</evidence>
<evidence type="ECO:0000256" key="3">
    <source>
        <dbReference type="ARBA" id="ARBA00023163"/>
    </source>
</evidence>